<evidence type="ECO:0000313" key="3">
    <source>
        <dbReference type="Proteomes" id="UP000825933"/>
    </source>
</evidence>
<comment type="caution">
    <text evidence="2">The sequence shown here is derived from an EMBL/GenBank/DDBJ whole genome shotgun (WGS) entry which is preliminary data.</text>
</comment>
<reference evidence="3" key="1">
    <citation type="journal article" date="2022" name="Microbiol. Resour. Announc.">
        <title>Draft Genome Sequence of a Methanogenic Archaeon from West Spitsbergen Permafrost.</title>
        <authorList>
            <person name="Trubitsyn V."/>
            <person name="Rivkina E."/>
            <person name="Shcherbakova V."/>
        </authorList>
    </citation>
    <scope>NUCLEOTIDE SEQUENCE [LARGE SCALE GENOMIC DNA]</scope>
    <source>
        <strain evidence="3">VT</strain>
    </source>
</reference>
<dbReference type="EMBL" id="JAIOUQ010000003">
    <property type="protein sequence ID" value="MBZ2165212.1"/>
    <property type="molecule type" value="Genomic_DNA"/>
</dbReference>
<feature type="domain" description="N-terminal" evidence="1">
    <location>
        <begin position="45"/>
        <end position="106"/>
    </location>
</feature>
<evidence type="ECO:0000313" key="2">
    <source>
        <dbReference type="EMBL" id="MBZ2165212.1"/>
    </source>
</evidence>
<name>A0A8T5UMS7_9EURY</name>
<gene>
    <name evidence="2" type="ORF">K8N75_04030</name>
</gene>
<dbReference type="GO" id="GO:0003697">
    <property type="term" value="F:single-stranded DNA binding"/>
    <property type="evidence" value="ECO:0007669"/>
    <property type="project" value="InterPro"/>
</dbReference>
<sequence length="272" mass="30489">MDKIEIPRKLKGQELTKFLTEKLDELADEICQSEEQLWEFIKKWTRGFHSYSFNNTILAWIQRPDFTLLAGYKAWQGRERQVKKGERAIRILAPMVKKIKEDNGDETCIIRGFHPVSVFDIAQTEGDEIEELGCPELVSGNFDFETIVKASPVPVLIRYLGVSNGQTDGNTIKIAPKKNQAAMVATAIHEWAHVALGHCESSGTLFEIEDKSAKEIEAETVSFIVSSVLGLENNKSRLYIGNWGGNKKELQGRGKKIIAVAESIIKAINALE</sequence>
<dbReference type="InterPro" id="IPR013610">
    <property type="entry name" value="ArdC_N"/>
</dbReference>
<dbReference type="Proteomes" id="UP000825933">
    <property type="component" value="Unassembled WGS sequence"/>
</dbReference>
<dbReference type="Pfam" id="PF08401">
    <property type="entry name" value="ArdcN"/>
    <property type="match status" value="1"/>
</dbReference>
<dbReference type="AlphaFoldDB" id="A0A8T5UMS7"/>
<dbReference type="RefSeq" id="WP_223790832.1">
    <property type="nucleotide sequence ID" value="NZ_JAIOUQ010000003.1"/>
</dbReference>
<organism evidence="2 3">
    <name type="scientific">Methanobacterium spitsbergense</name>
    <dbReference type="NCBI Taxonomy" id="2874285"/>
    <lineage>
        <taxon>Archaea</taxon>
        <taxon>Methanobacteriati</taxon>
        <taxon>Methanobacteriota</taxon>
        <taxon>Methanomada group</taxon>
        <taxon>Methanobacteria</taxon>
        <taxon>Methanobacteriales</taxon>
        <taxon>Methanobacteriaceae</taxon>
        <taxon>Methanobacterium</taxon>
    </lineage>
</organism>
<proteinExistence type="predicted"/>
<evidence type="ECO:0000259" key="1">
    <source>
        <dbReference type="Pfam" id="PF08401"/>
    </source>
</evidence>
<keyword evidence="3" id="KW-1185">Reference proteome</keyword>
<accession>A0A8T5UMS7</accession>
<protein>
    <submittedName>
        <fullName evidence="2">SsDNA-binding domain-containing protein</fullName>
    </submittedName>
</protein>